<keyword evidence="3" id="KW-1185">Reference proteome</keyword>
<dbReference type="InterPro" id="IPR036249">
    <property type="entry name" value="Thioredoxin-like_sf"/>
</dbReference>
<accession>A0ABW3S2T8</accession>
<feature type="domain" description="Thioredoxin" evidence="1">
    <location>
        <begin position="11"/>
        <end position="85"/>
    </location>
</feature>
<dbReference type="Pfam" id="PF00085">
    <property type="entry name" value="Thioredoxin"/>
    <property type="match status" value="1"/>
</dbReference>
<organism evidence="2 3">
    <name type="scientific">Paenibacillus puldeungensis</name>
    <dbReference type="NCBI Taxonomy" id="696536"/>
    <lineage>
        <taxon>Bacteria</taxon>
        <taxon>Bacillati</taxon>
        <taxon>Bacillota</taxon>
        <taxon>Bacilli</taxon>
        <taxon>Bacillales</taxon>
        <taxon>Paenibacillaceae</taxon>
        <taxon>Paenibacillus</taxon>
    </lineage>
</organism>
<dbReference type="Proteomes" id="UP001597262">
    <property type="component" value="Unassembled WGS sequence"/>
</dbReference>
<dbReference type="InterPro" id="IPR013766">
    <property type="entry name" value="Thioredoxin_domain"/>
</dbReference>
<dbReference type="CDD" id="cd02947">
    <property type="entry name" value="TRX_family"/>
    <property type="match status" value="1"/>
</dbReference>
<evidence type="ECO:0000313" key="3">
    <source>
        <dbReference type="Proteomes" id="UP001597262"/>
    </source>
</evidence>
<evidence type="ECO:0000313" key="2">
    <source>
        <dbReference type="EMBL" id="MFD1179107.1"/>
    </source>
</evidence>
<dbReference type="EMBL" id="JBHTLM010000025">
    <property type="protein sequence ID" value="MFD1179107.1"/>
    <property type="molecule type" value="Genomic_DNA"/>
</dbReference>
<gene>
    <name evidence="2" type="ORF">ACFQ3W_22775</name>
</gene>
<dbReference type="RefSeq" id="WP_379321535.1">
    <property type="nucleotide sequence ID" value="NZ_JBHTLM010000025.1"/>
</dbReference>
<evidence type="ECO:0000259" key="1">
    <source>
        <dbReference type="Pfam" id="PF00085"/>
    </source>
</evidence>
<name>A0ABW3S2T8_9BACL</name>
<dbReference type="Gene3D" id="3.40.30.10">
    <property type="entry name" value="Glutaredoxin"/>
    <property type="match status" value="1"/>
</dbReference>
<sequence length="110" mass="12983">MKEIYELTSMEQVEEFLQNHKLSFLYVSRPECSVCHAILPKLGELLDDYPPIFLGHIDANQVPEVAGRFLVFSVPTMLMFIDQKEYLREDRFIRFVEFKEKLDLLAENLL</sequence>
<proteinExistence type="predicted"/>
<reference evidence="3" key="1">
    <citation type="journal article" date="2019" name="Int. J. Syst. Evol. Microbiol.">
        <title>The Global Catalogue of Microorganisms (GCM) 10K type strain sequencing project: providing services to taxonomists for standard genome sequencing and annotation.</title>
        <authorList>
            <consortium name="The Broad Institute Genomics Platform"/>
            <consortium name="The Broad Institute Genome Sequencing Center for Infectious Disease"/>
            <person name="Wu L."/>
            <person name="Ma J."/>
        </authorList>
    </citation>
    <scope>NUCLEOTIDE SEQUENCE [LARGE SCALE GENOMIC DNA]</scope>
    <source>
        <strain evidence="3">CCUG 59189</strain>
    </source>
</reference>
<dbReference type="SUPFAM" id="SSF52833">
    <property type="entry name" value="Thioredoxin-like"/>
    <property type="match status" value="1"/>
</dbReference>
<comment type="caution">
    <text evidence="2">The sequence shown here is derived from an EMBL/GenBank/DDBJ whole genome shotgun (WGS) entry which is preliminary data.</text>
</comment>
<protein>
    <submittedName>
        <fullName evidence="2">Thioredoxin family protein</fullName>
    </submittedName>
</protein>